<evidence type="ECO:0000313" key="3">
    <source>
        <dbReference type="Proteomes" id="UP000663802"/>
    </source>
</evidence>
<reference evidence="2 3" key="1">
    <citation type="journal article" date="2021" name="Int. J. Syst. Evol. Microbiol.">
        <title>Clostridium zeae sp. nov., isolated from corn silage.</title>
        <authorList>
            <person name="Kobayashi H."/>
            <person name="Tanizawa Y."/>
            <person name="Yagura M."/>
            <person name="Sakamoto M."/>
            <person name="Ohkuma M."/>
            <person name="Tohno M."/>
        </authorList>
    </citation>
    <scope>NUCLEOTIDE SEQUENCE [LARGE SCALE GENOMIC DNA]</scope>
    <source>
        <strain evidence="2 3">CSC2</strain>
    </source>
</reference>
<proteinExistence type="predicted"/>
<gene>
    <name evidence="2" type="ORF">CSC2_35060</name>
</gene>
<dbReference type="EMBL" id="BMBA01000004">
    <property type="protein sequence ID" value="GFZ32980.1"/>
    <property type="molecule type" value="Genomic_DNA"/>
</dbReference>
<keyword evidence="1" id="KW-0812">Transmembrane</keyword>
<keyword evidence="1" id="KW-0472">Membrane</keyword>
<keyword evidence="1" id="KW-1133">Transmembrane helix</keyword>
<feature type="transmembrane region" description="Helical" evidence="1">
    <location>
        <begin position="6"/>
        <end position="26"/>
    </location>
</feature>
<sequence>MIITWICTFIGLIISIIAIINIRKIYKQLSIMRDDELLPENLRIKSVRSLILGSIGISLTSISELIRMFLR</sequence>
<dbReference type="RefSeq" id="WP_206871230.1">
    <property type="nucleotide sequence ID" value="NZ_BMBA01000004.1"/>
</dbReference>
<protein>
    <submittedName>
        <fullName evidence="2">Uncharacterized protein</fullName>
    </submittedName>
</protein>
<dbReference type="Proteomes" id="UP000663802">
    <property type="component" value="Unassembled WGS sequence"/>
</dbReference>
<accession>A0ABQ1EDT5</accession>
<organism evidence="2 3">
    <name type="scientific">Clostridium zeae</name>
    <dbReference type="NCBI Taxonomy" id="2759022"/>
    <lineage>
        <taxon>Bacteria</taxon>
        <taxon>Bacillati</taxon>
        <taxon>Bacillota</taxon>
        <taxon>Clostridia</taxon>
        <taxon>Eubacteriales</taxon>
        <taxon>Clostridiaceae</taxon>
        <taxon>Clostridium</taxon>
    </lineage>
</organism>
<name>A0ABQ1EDT5_9CLOT</name>
<evidence type="ECO:0000313" key="2">
    <source>
        <dbReference type="EMBL" id="GFZ32980.1"/>
    </source>
</evidence>
<comment type="caution">
    <text evidence="2">The sequence shown here is derived from an EMBL/GenBank/DDBJ whole genome shotgun (WGS) entry which is preliminary data.</text>
</comment>
<evidence type="ECO:0000256" key="1">
    <source>
        <dbReference type="SAM" id="Phobius"/>
    </source>
</evidence>
<keyword evidence="3" id="KW-1185">Reference proteome</keyword>